<sequence length="488" mass="55421">MRTLKWDPMFDPASETTIAVWIWPPPHKTRPACARVKVEVDLLKELPKRINVGIKKKTGEVISKWIQIKYDYLPKYCCTCKLQGHNEDNCYVLHPELFDGDKKKQEDKKDPRPKTDQVDTSTKFQTLEGQKEVDANPKTNNVIAQTPEQVQQKNSKKINTKKWVEQNFVNELRDKTQKIPKKDNEVEKTDSKTPNKSVQVSNQHTQGSPVVEKVNMDASIAHTGGDVHSTARKQVNTLKRSVIEVDKDGEEVQSQNKGVAPDTAKEELAQATATQEGKQVTTTNSKNGGDDDDGIEEDMRLNIKDVAKSGDLSPRSIRDLNKEKRKGRPANSRNSQIQTASTPRLINRGPQEIDFYRRRIRMANATVNCSGKIWLFWTDVWDREIISDTIQQITIKFTHNVTKQQALITAVYARCSDLERLELWEDIRWIADACSVPWVVGGDFNVVLNDSEKLGGLPVCQMETTDFAHCISDLGLTEFPFSGNLYTW</sequence>
<dbReference type="PANTHER" id="PTHR31286">
    <property type="entry name" value="GLYCINE-RICH CELL WALL STRUCTURAL PROTEIN 1.8-LIKE"/>
    <property type="match status" value="1"/>
</dbReference>
<gene>
    <name evidence="2" type="ORF">H5410_015442</name>
</gene>
<dbReference type="SUPFAM" id="SSF56219">
    <property type="entry name" value="DNase I-like"/>
    <property type="match status" value="1"/>
</dbReference>
<feature type="compositionally biased region" description="Polar residues" evidence="1">
    <location>
        <begin position="194"/>
        <end position="208"/>
    </location>
</feature>
<evidence type="ECO:0000256" key="1">
    <source>
        <dbReference type="SAM" id="MobiDB-lite"/>
    </source>
</evidence>
<dbReference type="EMBL" id="JACXVP010000003">
    <property type="protein sequence ID" value="KAG5615618.1"/>
    <property type="molecule type" value="Genomic_DNA"/>
</dbReference>
<feature type="compositionally biased region" description="Basic and acidic residues" evidence="1">
    <location>
        <begin position="101"/>
        <end position="117"/>
    </location>
</feature>
<feature type="compositionally biased region" description="Polar residues" evidence="1">
    <location>
        <begin position="137"/>
        <end position="153"/>
    </location>
</feature>
<feature type="compositionally biased region" description="Polar residues" evidence="1">
    <location>
        <begin position="271"/>
        <end position="287"/>
    </location>
</feature>
<keyword evidence="3" id="KW-1185">Reference proteome</keyword>
<dbReference type="InterPro" id="IPR036691">
    <property type="entry name" value="Endo/exonu/phosph_ase_sf"/>
</dbReference>
<dbReference type="Gene3D" id="3.60.10.10">
    <property type="entry name" value="Endonuclease/exonuclease/phosphatase"/>
    <property type="match status" value="1"/>
</dbReference>
<feature type="region of interest" description="Disordered" evidence="1">
    <location>
        <begin position="246"/>
        <end position="344"/>
    </location>
</feature>
<dbReference type="InterPro" id="IPR040256">
    <property type="entry name" value="At4g02000-like"/>
</dbReference>
<reference evidence="2 3" key="1">
    <citation type="submission" date="2020-09" db="EMBL/GenBank/DDBJ databases">
        <title>De no assembly of potato wild relative species, Solanum commersonii.</title>
        <authorList>
            <person name="Cho K."/>
        </authorList>
    </citation>
    <scope>NUCLEOTIDE SEQUENCE [LARGE SCALE GENOMIC DNA]</scope>
    <source>
        <strain evidence="2">LZ3.2</strain>
        <tissue evidence="2">Leaf</tissue>
    </source>
</reference>
<evidence type="ECO:0000313" key="2">
    <source>
        <dbReference type="EMBL" id="KAG5615618.1"/>
    </source>
</evidence>
<comment type="caution">
    <text evidence="2">The sequence shown here is derived from an EMBL/GenBank/DDBJ whole genome shotgun (WGS) entry which is preliminary data.</text>
</comment>
<feature type="compositionally biased region" description="Polar residues" evidence="1">
    <location>
        <begin position="118"/>
        <end position="128"/>
    </location>
</feature>
<organism evidence="2 3">
    <name type="scientific">Solanum commersonii</name>
    <name type="common">Commerson's wild potato</name>
    <name type="synonym">Commerson's nightshade</name>
    <dbReference type="NCBI Taxonomy" id="4109"/>
    <lineage>
        <taxon>Eukaryota</taxon>
        <taxon>Viridiplantae</taxon>
        <taxon>Streptophyta</taxon>
        <taxon>Embryophyta</taxon>
        <taxon>Tracheophyta</taxon>
        <taxon>Spermatophyta</taxon>
        <taxon>Magnoliopsida</taxon>
        <taxon>eudicotyledons</taxon>
        <taxon>Gunneridae</taxon>
        <taxon>Pentapetalae</taxon>
        <taxon>asterids</taxon>
        <taxon>lamiids</taxon>
        <taxon>Solanales</taxon>
        <taxon>Solanaceae</taxon>
        <taxon>Solanoideae</taxon>
        <taxon>Solaneae</taxon>
        <taxon>Solanum</taxon>
    </lineage>
</organism>
<dbReference type="Proteomes" id="UP000824120">
    <property type="component" value="Chromosome 3"/>
</dbReference>
<name>A0A9J5ZUE2_SOLCO</name>
<feature type="compositionally biased region" description="Basic and acidic residues" evidence="1">
    <location>
        <begin position="174"/>
        <end position="193"/>
    </location>
</feature>
<dbReference type="OrthoDB" id="1002480at2759"/>
<feature type="compositionally biased region" description="Polar residues" evidence="1">
    <location>
        <begin position="331"/>
        <end position="344"/>
    </location>
</feature>
<protein>
    <recommendedName>
        <fullName evidence="4">DUF4283 domain-containing protein</fullName>
    </recommendedName>
</protein>
<evidence type="ECO:0008006" key="4">
    <source>
        <dbReference type="Google" id="ProtNLM"/>
    </source>
</evidence>
<proteinExistence type="predicted"/>
<feature type="region of interest" description="Disordered" evidence="1">
    <location>
        <begin position="174"/>
        <end position="210"/>
    </location>
</feature>
<accession>A0A9J5ZUE2</accession>
<feature type="compositionally biased region" description="Basic and acidic residues" evidence="1">
    <location>
        <begin position="297"/>
        <end position="308"/>
    </location>
</feature>
<evidence type="ECO:0000313" key="3">
    <source>
        <dbReference type="Proteomes" id="UP000824120"/>
    </source>
</evidence>
<dbReference type="PANTHER" id="PTHR31286:SF179">
    <property type="entry name" value="RNASE H TYPE-1 DOMAIN-CONTAINING PROTEIN"/>
    <property type="match status" value="1"/>
</dbReference>
<dbReference type="AlphaFoldDB" id="A0A9J5ZUE2"/>
<feature type="region of interest" description="Disordered" evidence="1">
    <location>
        <begin position="101"/>
        <end position="162"/>
    </location>
</feature>